<dbReference type="Proteomes" id="UP000230605">
    <property type="component" value="Chromosome 6"/>
</dbReference>
<organism evidence="6 8">
    <name type="scientific">Cercospora beticola</name>
    <name type="common">Sugarbeet leaf spot fungus</name>
    <dbReference type="NCBI Taxonomy" id="122368"/>
    <lineage>
        <taxon>Eukaryota</taxon>
        <taxon>Fungi</taxon>
        <taxon>Dikarya</taxon>
        <taxon>Ascomycota</taxon>
        <taxon>Pezizomycotina</taxon>
        <taxon>Dothideomycetes</taxon>
        <taxon>Dothideomycetidae</taxon>
        <taxon>Mycosphaerellales</taxon>
        <taxon>Mycosphaerellaceae</taxon>
        <taxon>Cercospora</taxon>
    </lineage>
</organism>
<dbReference type="InterPro" id="IPR011011">
    <property type="entry name" value="Znf_FYVE_PHD"/>
</dbReference>
<dbReference type="InterPro" id="IPR003903">
    <property type="entry name" value="UIM_dom"/>
</dbReference>
<dbReference type="SUPFAM" id="SSF57903">
    <property type="entry name" value="FYVE/PHD zinc finger"/>
    <property type="match status" value="1"/>
</dbReference>
<feature type="compositionally biased region" description="Basic and acidic residues" evidence="4">
    <location>
        <begin position="319"/>
        <end position="349"/>
    </location>
</feature>
<name>A0A2G5HRU2_CERBT</name>
<evidence type="ECO:0000256" key="4">
    <source>
        <dbReference type="SAM" id="MobiDB-lite"/>
    </source>
</evidence>
<protein>
    <submittedName>
        <fullName evidence="6">Putative histone deacetylase complex subunit cti6</fullName>
    </submittedName>
</protein>
<dbReference type="InterPro" id="IPR019787">
    <property type="entry name" value="Znf_PHD-finger"/>
</dbReference>
<dbReference type="OrthoDB" id="418595at2759"/>
<feature type="compositionally biased region" description="Low complexity" evidence="4">
    <location>
        <begin position="358"/>
        <end position="367"/>
    </location>
</feature>
<sequence>MPPSPPARRSTRGAPPAAPASTTSSSLSSNRQDRNARGGHNQKSATPRSLSSEDISEPPRRSQRSQAAHKEEDAGKADEAIDDADEEAVDDEEITRCICGMQEYPGPPLSEAFAGIPDAQAEDAGELFILCDGCTVWQHGGCVGIVAENLTPEKYFCEQCRPKQHVIGTDSRGQKYSLYVPLHPKASQRKGSVSKYDDKARKERESAASRASVDPATGKRRATMRSKEHDDEEEQLRIAIEESKREQAGKSGNGRRNGKRGRDDSSEESKSDNKRQRRSSESVPSAVRAAEIEDDSDDQTATSKGKVKGDGSLSARTAALEKKEQEKERARAEAAGRRQERARSRRGDDLEQAEDAASKAASSAKASPPAPSSQPPSPPPAEKASYKKGPGKKPGKKLGNNQYTKAKFEQAASSPHGRKRQLNQGSGSGDEASETLANGDANGNKHSPGAPENIPTTGKGKFGRGKKSAANGNGAKAHVEPVERTIPNMQATLANMSAYVEGHKTETEQMHLAALNMAGGGEDVSQSTEISLLMLGGAVQAPSGDGETPQQLERTTSGEKSAYEEGQDFLRNVQAWYSKYGHLAGVGLNAPAAPSS</sequence>
<gene>
    <name evidence="6" type="ORF">CB0940_08132</name>
    <name evidence="7" type="ORF">RHO25_009345</name>
</gene>
<evidence type="ECO:0000256" key="1">
    <source>
        <dbReference type="ARBA" id="ARBA00022723"/>
    </source>
</evidence>
<feature type="compositionally biased region" description="Acidic residues" evidence="4">
    <location>
        <begin position="80"/>
        <end position="91"/>
    </location>
</feature>
<evidence type="ECO:0000313" key="9">
    <source>
        <dbReference type="Proteomes" id="UP001302367"/>
    </source>
</evidence>
<dbReference type="Proteomes" id="UP001302367">
    <property type="component" value="Chromosome 6"/>
</dbReference>
<dbReference type="EMBL" id="CP134189">
    <property type="protein sequence ID" value="WPB04698.1"/>
    <property type="molecule type" value="Genomic_DNA"/>
</dbReference>
<dbReference type="GO" id="GO:0061186">
    <property type="term" value="P:negative regulation of silent mating-type cassette heterochromatin formation"/>
    <property type="evidence" value="ECO:0007669"/>
    <property type="project" value="TreeGrafter"/>
</dbReference>
<feature type="compositionally biased region" description="Polar residues" evidence="4">
    <location>
        <begin position="548"/>
        <end position="559"/>
    </location>
</feature>
<evidence type="ECO:0000259" key="5">
    <source>
        <dbReference type="SMART" id="SM00249"/>
    </source>
</evidence>
<keyword evidence="2" id="KW-0863">Zinc-finger</keyword>
<dbReference type="PANTHER" id="PTHR47793:SF1">
    <property type="entry name" value="HISTONE DEACETYLASE COMPLEX SUBUNIT CTI6"/>
    <property type="match status" value="1"/>
</dbReference>
<dbReference type="AlphaFoldDB" id="A0A2G5HRU2"/>
<keyword evidence="1" id="KW-0479">Metal-binding</keyword>
<dbReference type="GO" id="GO:0061188">
    <property type="term" value="P:negative regulation of rDNA heterochromatin formation"/>
    <property type="evidence" value="ECO:0007669"/>
    <property type="project" value="TreeGrafter"/>
</dbReference>
<feature type="compositionally biased region" description="Basic and acidic residues" evidence="4">
    <location>
        <begin position="68"/>
        <end position="79"/>
    </location>
</feature>
<dbReference type="EMBL" id="LKMD01000104">
    <property type="protein sequence ID" value="PIA95013.1"/>
    <property type="molecule type" value="Genomic_DNA"/>
</dbReference>
<evidence type="ECO:0000313" key="7">
    <source>
        <dbReference type="EMBL" id="WPB04698.1"/>
    </source>
</evidence>
<feature type="compositionally biased region" description="Low complexity" evidence="4">
    <location>
        <begin position="12"/>
        <end position="29"/>
    </location>
</feature>
<dbReference type="GO" id="GO:0008270">
    <property type="term" value="F:zinc ion binding"/>
    <property type="evidence" value="ECO:0007669"/>
    <property type="project" value="UniProtKB-KW"/>
</dbReference>
<feature type="region of interest" description="Disordered" evidence="4">
    <location>
        <begin position="183"/>
        <end position="482"/>
    </location>
</feature>
<feature type="region of interest" description="Disordered" evidence="4">
    <location>
        <begin position="1"/>
        <end position="91"/>
    </location>
</feature>
<accession>A0A2G5HRU2</accession>
<keyword evidence="3" id="KW-0862">Zinc</keyword>
<feature type="compositionally biased region" description="Basic and acidic residues" evidence="4">
    <location>
        <begin position="195"/>
        <end position="207"/>
    </location>
</feature>
<feature type="region of interest" description="Disordered" evidence="4">
    <location>
        <begin position="539"/>
        <end position="565"/>
    </location>
</feature>
<feature type="compositionally biased region" description="Basic and acidic residues" evidence="4">
    <location>
        <begin position="225"/>
        <end position="248"/>
    </location>
</feature>
<dbReference type="PROSITE" id="PS50330">
    <property type="entry name" value="UIM"/>
    <property type="match status" value="1"/>
</dbReference>
<dbReference type="GO" id="GO:0033698">
    <property type="term" value="C:Rpd3L complex"/>
    <property type="evidence" value="ECO:0007669"/>
    <property type="project" value="TreeGrafter"/>
</dbReference>
<feature type="domain" description="Zinc finger PHD-type" evidence="5">
    <location>
        <begin position="96"/>
        <end position="161"/>
    </location>
</feature>
<dbReference type="InterPro" id="IPR053051">
    <property type="entry name" value="HDAC_complex_subunit"/>
</dbReference>
<dbReference type="PANTHER" id="PTHR47793">
    <property type="entry name" value="HISTONE DEACETYLASE COMPLEX SUBUNIT CTI6"/>
    <property type="match status" value="1"/>
</dbReference>
<evidence type="ECO:0000256" key="3">
    <source>
        <dbReference type="ARBA" id="ARBA00022833"/>
    </source>
</evidence>
<dbReference type="SMART" id="SM00249">
    <property type="entry name" value="PHD"/>
    <property type="match status" value="1"/>
</dbReference>
<feature type="compositionally biased region" description="Polar residues" evidence="4">
    <location>
        <begin position="41"/>
        <end position="53"/>
    </location>
</feature>
<reference evidence="7 9" key="2">
    <citation type="submission" date="2023-09" db="EMBL/GenBank/DDBJ databases">
        <title>Complete-Gapless Cercospora beticola genome.</title>
        <authorList>
            <person name="Wyatt N.A."/>
            <person name="Spanner R.E."/>
            <person name="Bolton M.D."/>
        </authorList>
    </citation>
    <scope>NUCLEOTIDE SEQUENCE [LARGE SCALE GENOMIC DNA]</scope>
    <source>
        <strain evidence="7">Cb09-40</strain>
    </source>
</reference>
<dbReference type="Gene3D" id="3.30.40.10">
    <property type="entry name" value="Zinc/RING finger domain, C3HC4 (zinc finger)"/>
    <property type="match status" value="1"/>
</dbReference>
<dbReference type="InterPro" id="IPR001965">
    <property type="entry name" value="Znf_PHD"/>
</dbReference>
<evidence type="ECO:0000313" key="6">
    <source>
        <dbReference type="EMBL" id="PIA95013.1"/>
    </source>
</evidence>
<dbReference type="InterPro" id="IPR019786">
    <property type="entry name" value="Zinc_finger_PHD-type_CS"/>
</dbReference>
<keyword evidence="9" id="KW-1185">Reference proteome</keyword>
<dbReference type="InterPro" id="IPR013083">
    <property type="entry name" value="Znf_RING/FYVE/PHD"/>
</dbReference>
<reference evidence="6 8" key="1">
    <citation type="submission" date="2015-10" db="EMBL/GenBank/DDBJ databases">
        <title>The cercosporin biosynthetic gene cluster was horizontally transferred to several fungal lineages and shown to be expanded in Cercospora beticola based on microsynteny with recipient genomes.</title>
        <authorList>
            <person name="De Jonge R."/>
            <person name="Ebert M.K."/>
            <person name="Suttle J.C."/>
            <person name="Jurick Ii W.M."/>
            <person name="Secor G.A."/>
            <person name="Thomma B.P."/>
            <person name="Van De Peer Y."/>
            <person name="Bolton M.D."/>
        </authorList>
    </citation>
    <scope>NUCLEOTIDE SEQUENCE [LARGE SCALE GENOMIC DNA]</scope>
    <source>
        <strain evidence="6 8">09-40</strain>
    </source>
</reference>
<dbReference type="GO" id="GO:0070210">
    <property type="term" value="C:Rpd3L-Expanded complex"/>
    <property type="evidence" value="ECO:0007669"/>
    <property type="project" value="TreeGrafter"/>
</dbReference>
<dbReference type="PROSITE" id="PS01359">
    <property type="entry name" value="ZF_PHD_1"/>
    <property type="match status" value="1"/>
</dbReference>
<evidence type="ECO:0000313" key="8">
    <source>
        <dbReference type="Proteomes" id="UP000230605"/>
    </source>
</evidence>
<feature type="compositionally biased region" description="Basic and acidic residues" evidence="4">
    <location>
        <begin position="260"/>
        <end position="280"/>
    </location>
</feature>
<feature type="compositionally biased region" description="Pro residues" evidence="4">
    <location>
        <begin position="368"/>
        <end position="381"/>
    </location>
</feature>
<evidence type="ECO:0000256" key="2">
    <source>
        <dbReference type="ARBA" id="ARBA00022771"/>
    </source>
</evidence>
<proteinExistence type="predicted"/>
<dbReference type="Pfam" id="PF00628">
    <property type="entry name" value="PHD"/>
    <property type="match status" value="1"/>
</dbReference>